<reference evidence="1 2" key="1">
    <citation type="submission" date="2016-10" db="EMBL/GenBank/DDBJ databases">
        <authorList>
            <person name="de Groot N.N."/>
        </authorList>
    </citation>
    <scope>NUCLEOTIDE SEQUENCE [LARGE SCALE GENOMIC DNA]</scope>
    <source>
        <strain evidence="1 2">DSM 19938</strain>
    </source>
</reference>
<name>A0A1H6Z022_9BACT</name>
<evidence type="ECO:0000313" key="1">
    <source>
        <dbReference type="EMBL" id="SEJ42325.1"/>
    </source>
</evidence>
<dbReference type="AlphaFoldDB" id="A0A1H6Z022"/>
<accession>A0A1H6Z022</accession>
<gene>
    <name evidence="1" type="ORF">SAMN04487995_4629</name>
</gene>
<dbReference type="EMBL" id="FNXY01000007">
    <property type="protein sequence ID" value="SEJ42325.1"/>
    <property type="molecule type" value="Genomic_DNA"/>
</dbReference>
<dbReference type="Proteomes" id="UP000199532">
    <property type="component" value="Unassembled WGS sequence"/>
</dbReference>
<sequence length="69" mass="8215">MWNYRMQSWYSFSGKKAKLCVKPVWTDILTKHHRFKTYDYVGNHSSDFTVGVKNTVISNGMRKLRLPLF</sequence>
<keyword evidence="2" id="KW-1185">Reference proteome</keyword>
<organism evidence="1 2">
    <name type="scientific">Dyadobacter koreensis</name>
    <dbReference type="NCBI Taxonomy" id="408657"/>
    <lineage>
        <taxon>Bacteria</taxon>
        <taxon>Pseudomonadati</taxon>
        <taxon>Bacteroidota</taxon>
        <taxon>Cytophagia</taxon>
        <taxon>Cytophagales</taxon>
        <taxon>Spirosomataceae</taxon>
        <taxon>Dyadobacter</taxon>
    </lineage>
</organism>
<proteinExistence type="predicted"/>
<protein>
    <submittedName>
        <fullName evidence="1">Uncharacterized protein</fullName>
    </submittedName>
</protein>
<evidence type="ECO:0000313" key="2">
    <source>
        <dbReference type="Proteomes" id="UP000199532"/>
    </source>
</evidence>